<dbReference type="InterPro" id="IPR050463">
    <property type="entry name" value="Gfo/Idh/MocA_oxidrdct_glycsds"/>
</dbReference>
<dbReference type="PROSITE" id="PS51318">
    <property type="entry name" value="TAT"/>
    <property type="match status" value="1"/>
</dbReference>
<dbReference type="InterPro" id="IPR043906">
    <property type="entry name" value="Gfo/Idh/MocA_OxRdtase_bact_C"/>
</dbReference>
<name>A0A5C5WW70_9BACT</name>
<dbReference type="Gene3D" id="3.30.360.10">
    <property type="entry name" value="Dihydrodipicolinate Reductase, domain 2"/>
    <property type="match status" value="1"/>
</dbReference>
<comment type="caution">
    <text evidence="3">The sequence shown here is derived from an EMBL/GenBank/DDBJ whole genome shotgun (WGS) entry which is preliminary data.</text>
</comment>
<sequence>MAIDNVQSVSTTSATLAGTADSRRRFLKQAAVAGAAVMNPYVWTSHSARAADANSKPTIAAIGVGGSRGRYNQGRAIANSASKYGQMIAVCDVDALHNDEFNAAYDGKLNRYQDYRKLFEKEKPDVVTIGTPDHWHVPIALHALAHGADVYCEKPLTLTIEEGELIRKAAEESDRVFQVGTMQRSWDLFMYATAIVRSGRIGQDVKAHCAIDPAPTGGPFDTAAVPEGLDWDLWLGPTAKKDYCEERRRFFRWYLEYSGGKMTDWGAHHVDIAQWALGLDHTPVERVSGSGKMTPIVPDDFNWKKFLDGEADLPNGYNAATEFHINLDFEGGRAISVNHEYESGTTKFGNGILFEGDKGRIFVNRAKLQGSPIKDIFGDNLEKKYQADGSATDNFQECFARVDDATRDEFTAAFTKLNKGKPVTNHMKNFFTCIEDRSEPMSDVSSHVNSMNSLHMCNIMLMLGRDLKWDGKTRDFGSDDQANALMGRKRRKGFELNA</sequence>
<dbReference type="PANTHER" id="PTHR43818:SF5">
    <property type="entry name" value="OXIDOREDUCTASE FAMILY PROTEIN"/>
    <property type="match status" value="1"/>
</dbReference>
<feature type="domain" description="Gfo/Idh/MocA-like oxidoreductase bacterial type C-terminal" evidence="2">
    <location>
        <begin position="222"/>
        <end position="284"/>
    </location>
</feature>
<protein>
    <submittedName>
        <fullName evidence="3">Inositol 2-dehydrogenase</fullName>
        <ecNumber evidence="3">1.1.1.18</ecNumber>
    </submittedName>
</protein>
<dbReference type="Proteomes" id="UP000316598">
    <property type="component" value="Unassembled WGS sequence"/>
</dbReference>
<dbReference type="InterPro" id="IPR036291">
    <property type="entry name" value="NAD(P)-bd_dom_sf"/>
</dbReference>
<dbReference type="OrthoDB" id="9788246at2"/>
<dbReference type="PANTHER" id="PTHR43818">
    <property type="entry name" value="BCDNA.GH03377"/>
    <property type="match status" value="1"/>
</dbReference>
<reference evidence="3 4" key="1">
    <citation type="submission" date="2019-02" db="EMBL/GenBank/DDBJ databases">
        <title>Deep-cultivation of Planctomycetes and their phenomic and genomic characterization uncovers novel biology.</title>
        <authorList>
            <person name="Wiegand S."/>
            <person name="Jogler M."/>
            <person name="Boedeker C."/>
            <person name="Pinto D."/>
            <person name="Vollmers J."/>
            <person name="Rivas-Marin E."/>
            <person name="Kohn T."/>
            <person name="Peeters S.H."/>
            <person name="Heuer A."/>
            <person name="Rast P."/>
            <person name="Oberbeckmann S."/>
            <person name="Bunk B."/>
            <person name="Jeske O."/>
            <person name="Meyerdierks A."/>
            <person name="Storesund J.E."/>
            <person name="Kallscheuer N."/>
            <person name="Luecker S."/>
            <person name="Lage O.M."/>
            <person name="Pohl T."/>
            <person name="Merkel B.J."/>
            <person name="Hornburger P."/>
            <person name="Mueller R.-W."/>
            <person name="Bruemmer F."/>
            <person name="Labrenz M."/>
            <person name="Spormann A.M."/>
            <person name="Op Den Camp H."/>
            <person name="Overmann J."/>
            <person name="Amann R."/>
            <person name="Jetten M.S.M."/>
            <person name="Mascher T."/>
            <person name="Medema M.H."/>
            <person name="Devos D.P."/>
            <person name="Kaster A.-K."/>
            <person name="Ovreas L."/>
            <person name="Rohde M."/>
            <person name="Galperin M.Y."/>
            <person name="Jogler C."/>
        </authorList>
    </citation>
    <scope>NUCLEOTIDE SEQUENCE [LARGE SCALE GENOMIC DNA]</scope>
    <source>
        <strain evidence="3 4">Pla22</strain>
    </source>
</reference>
<keyword evidence="3" id="KW-0560">Oxidoreductase</keyword>
<organism evidence="3 4">
    <name type="scientific">Rubripirellula amarantea</name>
    <dbReference type="NCBI Taxonomy" id="2527999"/>
    <lineage>
        <taxon>Bacteria</taxon>
        <taxon>Pseudomonadati</taxon>
        <taxon>Planctomycetota</taxon>
        <taxon>Planctomycetia</taxon>
        <taxon>Pirellulales</taxon>
        <taxon>Pirellulaceae</taxon>
        <taxon>Rubripirellula</taxon>
    </lineage>
</organism>
<dbReference type="GO" id="GO:0000166">
    <property type="term" value="F:nucleotide binding"/>
    <property type="evidence" value="ECO:0007669"/>
    <property type="project" value="InterPro"/>
</dbReference>
<dbReference type="NCBIfam" id="TIGR01409">
    <property type="entry name" value="TAT_signal_seq"/>
    <property type="match status" value="1"/>
</dbReference>
<evidence type="ECO:0000313" key="3">
    <source>
        <dbReference type="EMBL" id="TWT54946.1"/>
    </source>
</evidence>
<dbReference type="AlphaFoldDB" id="A0A5C5WW70"/>
<proteinExistence type="predicted"/>
<feature type="domain" description="Gfo/Idh/MocA-like oxidoreductase N-terminal" evidence="1">
    <location>
        <begin position="59"/>
        <end position="180"/>
    </location>
</feature>
<dbReference type="RefSeq" id="WP_146514902.1">
    <property type="nucleotide sequence ID" value="NZ_SJPI01000001.1"/>
</dbReference>
<dbReference type="Gene3D" id="3.40.50.720">
    <property type="entry name" value="NAD(P)-binding Rossmann-like Domain"/>
    <property type="match status" value="1"/>
</dbReference>
<keyword evidence="4" id="KW-1185">Reference proteome</keyword>
<dbReference type="EC" id="1.1.1.18" evidence="3"/>
<dbReference type="InterPro" id="IPR019546">
    <property type="entry name" value="TAT_signal_bac_arc"/>
</dbReference>
<dbReference type="InterPro" id="IPR006311">
    <property type="entry name" value="TAT_signal"/>
</dbReference>
<dbReference type="Pfam" id="PF19051">
    <property type="entry name" value="GFO_IDH_MocA_C2"/>
    <property type="match status" value="1"/>
</dbReference>
<dbReference type="EMBL" id="SJPI01000001">
    <property type="protein sequence ID" value="TWT54946.1"/>
    <property type="molecule type" value="Genomic_DNA"/>
</dbReference>
<evidence type="ECO:0000259" key="2">
    <source>
        <dbReference type="Pfam" id="PF19051"/>
    </source>
</evidence>
<dbReference type="GO" id="GO:0050112">
    <property type="term" value="F:inositol 2-dehydrogenase (NAD+) activity"/>
    <property type="evidence" value="ECO:0007669"/>
    <property type="project" value="UniProtKB-EC"/>
</dbReference>
<dbReference type="SUPFAM" id="SSF55347">
    <property type="entry name" value="Glyceraldehyde-3-phosphate dehydrogenase-like, C-terminal domain"/>
    <property type="match status" value="1"/>
</dbReference>
<evidence type="ECO:0000313" key="4">
    <source>
        <dbReference type="Proteomes" id="UP000316598"/>
    </source>
</evidence>
<dbReference type="Pfam" id="PF01408">
    <property type="entry name" value="GFO_IDH_MocA"/>
    <property type="match status" value="1"/>
</dbReference>
<dbReference type="SUPFAM" id="SSF51735">
    <property type="entry name" value="NAD(P)-binding Rossmann-fold domains"/>
    <property type="match status" value="1"/>
</dbReference>
<dbReference type="InterPro" id="IPR000683">
    <property type="entry name" value="Gfo/Idh/MocA-like_OxRdtase_N"/>
</dbReference>
<accession>A0A5C5WW70</accession>
<gene>
    <name evidence="3" type="primary">iolG_9</name>
    <name evidence="3" type="ORF">Pla22_26000</name>
</gene>
<evidence type="ECO:0000259" key="1">
    <source>
        <dbReference type="Pfam" id="PF01408"/>
    </source>
</evidence>